<keyword evidence="6" id="KW-0030">Aminoacyl-tRNA synthetase</keyword>
<evidence type="ECO:0000313" key="7">
    <source>
        <dbReference type="Proteomes" id="UP000000777"/>
    </source>
</evidence>
<reference evidence="6 7" key="1">
    <citation type="journal article" date="2006" name="Science">
        <title>The 160-kilobase genome of the bacterial endosymbiont Carsonella.</title>
        <authorList>
            <person name="Nakabachi A."/>
            <person name="Yamashita A."/>
            <person name="Toh H."/>
            <person name="Ishikawa H."/>
            <person name="Dunbar H."/>
            <person name="Moran N."/>
            <person name="Hattori M."/>
        </authorList>
    </citation>
    <scope>NUCLEOTIDE SEQUENCE [LARGE SCALE GENOMIC DNA]</scope>
    <source>
        <strain evidence="6 7">PV</strain>
    </source>
</reference>
<gene>
    <name evidence="6" type="ordered locus">CRP_118</name>
</gene>
<dbReference type="PANTHER" id="PTHR42918">
    <property type="entry name" value="LYSYL-TRNA SYNTHETASE"/>
    <property type="match status" value="1"/>
</dbReference>
<dbReference type="OrthoDB" id="9802326at2"/>
<dbReference type="PRINTS" id="PR00982">
    <property type="entry name" value="TRNASYNTHLYS"/>
</dbReference>
<keyword evidence="4" id="KW-0472">Membrane</keyword>
<dbReference type="InterPro" id="IPR045864">
    <property type="entry name" value="aa-tRNA-synth_II/BPL/LPL"/>
</dbReference>
<protein>
    <submittedName>
        <fullName evidence="6">Lysyl-tRNA synthetase</fullName>
    </submittedName>
</protein>
<evidence type="ECO:0000256" key="2">
    <source>
        <dbReference type="ARBA" id="ARBA00022741"/>
    </source>
</evidence>
<dbReference type="Pfam" id="PF00152">
    <property type="entry name" value="tRNA-synt_2"/>
    <property type="match status" value="1"/>
</dbReference>
<keyword evidence="2" id="KW-0547">Nucleotide-binding</keyword>
<dbReference type="GO" id="GO:0004824">
    <property type="term" value="F:lysine-tRNA ligase activity"/>
    <property type="evidence" value="ECO:0007669"/>
    <property type="project" value="InterPro"/>
</dbReference>
<proteinExistence type="predicted"/>
<evidence type="ECO:0000259" key="5">
    <source>
        <dbReference type="PROSITE" id="PS50862"/>
    </source>
</evidence>
<dbReference type="GO" id="GO:0005829">
    <property type="term" value="C:cytosol"/>
    <property type="evidence" value="ECO:0007669"/>
    <property type="project" value="TreeGrafter"/>
</dbReference>
<evidence type="ECO:0000313" key="6">
    <source>
        <dbReference type="EMBL" id="BAF35149.1"/>
    </source>
</evidence>
<dbReference type="SUPFAM" id="SSF55681">
    <property type="entry name" value="Class II aaRS and biotin synthetases"/>
    <property type="match status" value="1"/>
</dbReference>
<evidence type="ECO:0000256" key="1">
    <source>
        <dbReference type="ARBA" id="ARBA00022598"/>
    </source>
</evidence>
<dbReference type="InterPro" id="IPR006195">
    <property type="entry name" value="aa-tRNA-synth_II"/>
</dbReference>
<feature type="transmembrane region" description="Helical" evidence="4">
    <location>
        <begin position="87"/>
        <end position="106"/>
    </location>
</feature>
<dbReference type="AlphaFoldDB" id="Q05FM2"/>
<keyword evidence="1" id="KW-0436">Ligase</keyword>
<dbReference type="GO" id="GO:0005524">
    <property type="term" value="F:ATP binding"/>
    <property type="evidence" value="ECO:0007669"/>
    <property type="project" value="UniProtKB-KW"/>
</dbReference>
<keyword evidence="4" id="KW-1133">Transmembrane helix</keyword>
<dbReference type="KEGG" id="crp:CRP_118"/>
<accession>Q05FM2</accession>
<dbReference type="PROSITE" id="PS50862">
    <property type="entry name" value="AA_TRNA_LIGASE_II"/>
    <property type="match status" value="1"/>
</dbReference>
<name>Q05FM2_CARRP</name>
<evidence type="ECO:0000256" key="4">
    <source>
        <dbReference type="SAM" id="Phobius"/>
    </source>
</evidence>
<dbReference type="HOGENOM" id="CLU_728977_0_0_6"/>
<dbReference type="InterPro" id="IPR018149">
    <property type="entry name" value="Lys-tRNA-synth_II_C"/>
</dbReference>
<keyword evidence="4" id="KW-0812">Transmembrane</keyword>
<dbReference type="Gene3D" id="3.30.930.10">
    <property type="entry name" value="Bira Bifunctional Protein, Domain 2"/>
    <property type="match status" value="1"/>
</dbReference>
<keyword evidence="3" id="KW-0067">ATP-binding</keyword>
<organism evidence="6 7">
    <name type="scientific">Carsonella ruddii (strain PV)</name>
    <dbReference type="NCBI Taxonomy" id="387662"/>
    <lineage>
        <taxon>Bacteria</taxon>
        <taxon>Pseudomonadati</taxon>
        <taxon>Pseudomonadota</taxon>
        <taxon>Gammaproteobacteria</taxon>
        <taxon>Oceanospirillales</taxon>
        <taxon>Halomonadaceae</taxon>
        <taxon>Zymobacter group</taxon>
        <taxon>Candidatus Carsonella</taxon>
    </lineage>
</organism>
<evidence type="ECO:0000256" key="3">
    <source>
        <dbReference type="ARBA" id="ARBA00022840"/>
    </source>
</evidence>
<dbReference type="Proteomes" id="UP000000777">
    <property type="component" value="Chromosome"/>
</dbReference>
<dbReference type="STRING" id="387662.CRP_118"/>
<sequence length="381" mass="45958">MIINCKKYKFFCSKITRVKYPFIEIEDFSGKIQIYNKTKVKLGDIITSFCKIKKTKKKVYYYFPFFIKVIVKCIFNVKKQFFFKKKIFSIKNLIFNFLNFFMFLNVNTDNLCPKKFNSISNNFKTFNFYKKKFFYLKISPELSIKKILSCNYNNIYELSNCFRNEGVSNIHNFEFLMLEYYSSNFSFRNSISFLELFIKNIFLIHSIFFFNIYKIIFSIKQFFKKKSIIELLCLVAKKKNIKFLKNTNLLFYFLIKKNIKILKSFFLSSLIFKLFDNIIIKNYNLPIFVKSYTTKNSLLSKPNFLNFKFAKRFELYISSIEISNGFNELNDYFLQKINFNKKNKDFLSYIKKGLQNFNGVGIGINRLLMLMYKIKNIKYIK</sequence>
<dbReference type="RefSeq" id="WP_011672341.1">
    <property type="nucleotide sequence ID" value="NC_008512.1"/>
</dbReference>
<dbReference type="GO" id="GO:0000049">
    <property type="term" value="F:tRNA binding"/>
    <property type="evidence" value="ECO:0007669"/>
    <property type="project" value="TreeGrafter"/>
</dbReference>
<feature type="domain" description="Aminoacyl-transfer RNA synthetases class-II family profile" evidence="5">
    <location>
        <begin position="155"/>
        <end position="381"/>
    </location>
</feature>
<dbReference type="PANTHER" id="PTHR42918:SF15">
    <property type="entry name" value="LYSINE--TRNA LIGASE, CHLOROPLASTIC_MITOCHONDRIAL"/>
    <property type="match status" value="1"/>
</dbReference>
<feature type="transmembrane region" description="Helical" evidence="4">
    <location>
        <begin position="196"/>
        <end position="217"/>
    </location>
</feature>
<dbReference type="GO" id="GO:0006430">
    <property type="term" value="P:lysyl-tRNA aminoacylation"/>
    <property type="evidence" value="ECO:0007669"/>
    <property type="project" value="InterPro"/>
</dbReference>
<dbReference type="EMBL" id="AP009180">
    <property type="protein sequence ID" value="BAF35149.1"/>
    <property type="molecule type" value="Genomic_DNA"/>
</dbReference>
<feature type="transmembrane region" description="Helical" evidence="4">
    <location>
        <begin position="59"/>
        <end position="75"/>
    </location>
</feature>
<dbReference type="InterPro" id="IPR004364">
    <property type="entry name" value="Aa-tRNA-synt_II"/>
</dbReference>